<reference evidence="2 3" key="1">
    <citation type="submission" date="2015-12" db="EMBL/GenBank/DDBJ databases">
        <title>The genome of Folsomia candida.</title>
        <authorList>
            <person name="Faddeeva A."/>
            <person name="Derks M.F."/>
            <person name="Anvar Y."/>
            <person name="Smit S."/>
            <person name="Van Straalen N."/>
            <person name="Roelofs D."/>
        </authorList>
    </citation>
    <scope>NUCLEOTIDE SEQUENCE [LARGE SCALE GENOMIC DNA]</scope>
    <source>
        <strain evidence="2 3">VU population</strain>
        <tissue evidence="2">Whole body</tissue>
    </source>
</reference>
<feature type="transmembrane region" description="Helical" evidence="1">
    <location>
        <begin position="106"/>
        <end position="128"/>
    </location>
</feature>
<dbReference type="AlphaFoldDB" id="A0A226EH61"/>
<protein>
    <submittedName>
        <fullName evidence="2">Uncharacterized protein</fullName>
    </submittedName>
</protein>
<dbReference type="EMBL" id="LNIX01000003">
    <property type="protein sequence ID" value="OXA56779.1"/>
    <property type="molecule type" value="Genomic_DNA"/>
</dbReference>
<feature type="transmembrane region" description="Helical" evidence="1">
    <location>
        <begin position="62"/>
        <end position="85"/>
    </location>
</feature>
<keyword evidence="1" id="KW-1133">Transmembrane helix</keyword>
<dbReference type="Proteomes" id="UP000198287">
    <property type="component" value="Unassembled WGS sequence"/>
</dbReference>
<evidence type="ECO:0000313" key="3">
    <source>
        <dbReference type="Proteomes" id="UP000198287"/>
    </source>
</evidence>
<gene>
    <name evidence="2" type="ORF">Fcan01_07654</name>
</gene>
<evidence type="ECO:0000256" key="1">
    <source>
        <dbReference type="SAM" id="Phobius"/>
    </source>
</evidence>
<organism evidence="2 3">
    <name type="scientific">Folsomia candida</name>
    <name type="common">Springtail</name>
    <dbReference type="NCBI Taxonomy" id="158441"/>
    <lineage>
        <taxon>Eukaryota</taxon>
        <taxon>Metazoa</taxon>
        <taxon>Ecdysozoa</taxon>
        <taxon>Arthropoda</taxon>
        <taxon>Hexapoda</taxon>
        <taxon>Collembola</taxon>
        <taxon>Entomobryomorpha</taxon>
        <taxon>Isotomoidea</taxon>
        <taxon>Isotomidae</taxon>
        <taxon>Proisotominae</taxon>
        <taxon>Folsomia</taxon>
    </lineage>
</organism>
<keyword evidence="1" id="KW-0812">Transmembrane</keyword>
<name>A0A226EH61_FOLCA</name>
<feature type="transmembrane region" description="Helical" evidence="1">
    <location>
        <begin position="134"/>
        <end position="157"/>
    </location>
</feature>
<feature type="transmembrane region" description="Helical" evidence="1">
    <location>
        <begin position="20"/>
        <end position="42"/>
    </location>
</feature>
<keyword evidence="3" id="KW-1185">Reference proteome</keyword>
<evidence type="ECO:0000313" key="2">
    <source>
        <dbReference type="EMBL" id="OXA56779.1"/>
    </source>
</evidence>
<proteinExistence type="predicted"/>
<sequence length="166" mass="19455">MESRREDNPWKQKSRIELIAFSDIIVAVVGVIYSTYRMFTFYWNLETQDVTEWVKHPLHFPFYVFLWVVVLLLYGFQMGTSFVLYSAIDQEATESDPYISVQKCNCWLRCSRVLLGVIVIKLCLQPVIMSVGKFYNVYTIVFGFIELLFRCAAIFAVKGFIQDLQQ</sequence>
<comment type="caution">
    <text evidence="2">The sequence shown here is derived from an EMBL/GenBank/DDBJ whole genome shotgun (WGS) entry which is preliminary data.</text>
</comment>
<keyword evidence="1" id="KW-0472">Membrane</keyword>
<accession>A0A226EH61</accession>